<evidence type="ECO:0000256" key="3">
    <source>
        <dbReference type="ARBA" id="ARBA00022989"/>
    </source>
</evidence>
<feature type="transmembrane region" description="Helical" evidence="6">
    <location>
        <begin position="144"/>
        <end position="165"/>
    </location>
</feature>
<feature type="transmembrane region" description="Helical" evidence="6">
    <location>
        <begin position="273"/>
        <end position="293"/>
    </location>
</feature>
<evidence type="ECO:0000256" key="4">
    <source>
        <dbReference type="ARBA" id="ARBA00023136"/>
    </source>
</evidence>
<feature type="region of interest" description="Disordered" evidence="5">
    <location>
        <begin position="650"/>
        <end position="678"/>
    </location>
</feature>
<dbReference type="InterPro" id="IPR011701">
    <property type="entry name" value="MFS"/>
</dbReference>
<keyword evidence="3 6" id="KW-1133">Transmembrane helix</keyword>
<name>A0ABR3ZFQ8_9PEZI</name>
<feature type="compositionally biased region" description="Basic and acidic residues" evidence="5">
    <location>
        <begin position="650"/>
        <end position="664"/>
    </location>
</feature>
<dbReference type="PANTHER" id="PTHR23502:SF12">
    <property type="entry name" value="MULTIDRUG TRANSPORTER, PUTATIVE (AFU_ORTHOLOGUE AFUA_1G06440)-RELATED"/>
    <property type="match status" value="1"/>
</dbReference>
<feature type="region of interest" description="Disordered" evidence="5">
    <location>
        <begin position="1"/>
        <end position="94"/>
    </location>
</feature>
<reference evidence="8 9" key="1">
    <citation type="journal article" date="2024" name="IMA Fungus">
        <title>IMA Genome - F19 : A genome assembly and annotation guide to empower mycologists, including annotated draft genome sequences of Ceratocystis pirilliformis, Diaporthe australafricana, Fusarium ophioides, Paecilomyces lecythidis, and Sporothrix stenoceras.</title>
        <authorList>
            <person name="Aylward J."/>
            <person name="Wilson A.M."/>
            <person name="Visagie C.M."/>
            <person name="Spraker J."/>
            <person name="Barnes I."/>
            <person name="Buitendag C."/>
            <person name="Ceriani C."/>
            <person name="Del Mar Angel L."/>
            <person name="du Plessis D."/>
            <person name="Fuchs T."/>
            <person name="Gasser K."/>
            <person name="Kramer D."/>
            <person name="Li W."/>
            <person name="Munsamy K."/>
            <person name="Piso A."/>
            <person name="Price J.L."/>
            <person name="Sonnekus B."/>
            <person name="Thomas C."/>
            <person name="van der Nest A."/>
            <person name="van Dijk A."/>
            <person name="van Heerden A."/>
            <person name="van Vuuren N."/>
            <person name="Yilmaz N."/>
            <person name="Duong T.A."/>
            <person name="van der Merwe N.A."/>
            <person name="Wingfield M.J."/>
            <person name="Wingfield B.D."/>
        </authorList>
    </citation>
    <scope>NUCLEOTIDE SEQUENCE [LARGE SCALE GENOMIC DNA]</scope>
    <source>
        <strain evidence="8 9">CMW 5346</strain>
    </source>
</reference>
<dbReference type="Proteomes" id="UP001583186">
    <property type="component" value="Unassembled WGS sequence"/>
</dbReference>
<dbReference type="CDD" id="cd17323">
    <property type="entry name" value="MFS_Tpo1_MDR_like"/>
    <property type="match status" value="1"/>
</dbReference>
<dbReference type="PROSITE" id="PS50850">
    <property type="entry name" value="MFS"/>
    <property type="match status" value="1"/>
</dbReference>
<feature type="transmembrane region" description="Helical" evidence="6">
    <location>
        <begin position="305"/>
        <end position="324"/>
    </location>
</feature>
<evidence type="ECO:0000256" key="2">
    <source>
        <dbReference type="ARBA" id="ARBA00022692"/>
    </source>
</evidence>
<feature type="transmembrane region" description="Helical" evidence="6">
    <location>
        <begin position="241"/>
        <end position="261"/>
    </location>
</feature>
<keyword evidence="9" id="KW-1185">Reference proteome</keyword>
<keyword evidence="2 6" id="KW-0812">Transmembrane</keyword>
<dbReference type="InterPro" id="IPR020846">
    <property type="entry name" value="MFS_dom"/>
</dbReference>
<evidence type="ECO:0000313" key="8">
    <source>
        <dbReference type="EMBL" id="KAL1899199.1"/>
    </source>
</evidence>
<sequence>MSEQRASETHGAVAEGAAAIDHAAGPSSESSGTSAGSDASSSHEPTQLEKLPSHVSQMSHRSRLSRLSRSLRRRDSVSTDDSDPLEPLELAMTPNVETEIEQAAREPISHAMTTTSLGSVASRLPDFEVTFTENDPSNPRNWALWYRLWIVFSISYSTWVVVVYSTSYTAAIPGVMKSFNISSEAVATLGVTTYLIGLAVGAMVVAPLSELFGRRMVYIVCIICFTLLVIPSALATSLAEILVVRFFGAVFGAALVSNGPATMVDISTEDNRALYISIMSIAPMNGPVTGPLIGGFVYEYLGWRWDSYIVIIIAGAAIIFMATLKETYAPAILKAKAAKMRKENDDERYWCRYDEKISIFNLLKVNLSRPFILAATEPILWFFNIWISIVYGILYLCFVAYPIVFTEGRGWSSGISGLAFIGIGIGTMVAISSEPLCRRLINNYPKDPETGRAPPEASARVMVIGAILTPIGQLVFSWTCLPKTIHWAIPIAFGIPFGAGNTLTFIYGSNYLAGSYGLYAASALAGNMVIRSLFGGTLPLAGSAMYKAMTPQWAGTFLGLLEVLLIPIPIVFLRYGKQIRARSRVIRQMRADQERSEAKRAKQARILARQKAKREEREAAAAARANGSGVVESIDIDDVASVDIERTADIDHDLELEHENEKGTYNEPTADPVVSKEE</sequence>
<dbReference type="Gene3D" id="1.20.1250.20">
    <property type="entry name" value="MFS general substrate transporter like domains"/>
    <property type="match status" value="1"/>
</dbReference>
<feature type="transmembrane region" description="Helical" evidence="6">
    <location>
        <begin position="410"/>
        <end position="431"/>
    </location>
</feature>
<evidence type="ECO:0000256" key="5">
    <source>
        <dbReference type="SAM" id="MobiDB-lite"/>
    </source>
</evidence>
<dbReference type="InterPro" id="IPR036259">
    <property type="entry name" value="MFS_trans_sf"/>
</dbReference>
<dbReference type="PANTHER" id="PTHR23502">
    <property type="entry name" value="MAJOR FACILITATOR SUPERFAMILY"/>
    <property type="match status" value="1"/>
</dbReference>
<gene>
    <name evidence="8" type="ORF">Sste5346_003121</name>
</gene>
<evidence type="ECO:0000256" key="1">
    <source>
        <dbReference type="ARBA" id="ARBA00004141"/>
    </source>
</evidence>
<dbReference type="EMBL" id="JAWCUI010000013">
    <property type="protein sequence ID" value="KAL1899199.1"/>
    <property type="molecule type" value="Genomic_DNA"/>
</dbReference>
<feature type="transmembrane region" description="Helical" evidence="6">
    <location>
        <begin position="379"/>
        <end position="404"/>
    </location>
</feature>
<keyword evidence="4 6" id="KW-0472">Membrane</keyword>
<feature type="transmembrane region" description="Helical" evidence="6">
    <location>
        <begin position="217"/>
        <end position="235"/>
    </location>
</feature>
<feature type="compositionally biased region" description="Low complexity" evidence="5">
    <location>
        <begin position="11"/>
        <end position="42"/>
    </location>
</feature>
<protein>
    <recommendedName>
        <fullName evidence="7">Major facilitator superfamily (MFS) profile domain-containing protein</fullName>
    </recommendedName>
</protein>
<comment type="caution">
    <text evidence="8">The sequence shown here is derived from an EMBL/GenBank/DDBJ whole genome shotgun (WGS) entry which is preliminary data.</text>
</comment>
<dbReference type="Pfam" id="PF07690">
    <property type="entry name" value="MFS_1"/>
    <property type="match status" value="1"/>
</dbReference>
<proteinExistence type="predicted"/>
<accession>A0ABR3ZFQ8</accession>
<organism evidence="8 9">
    <name type="scientific">Sporothrix stenoceras</name>
    <dbReference type="NCBI Taxonomy" id="5173"/>
    <lineage>
        <taxon>Eukaryota</taxon>
        <taxon>Fungi</taxon>
        <taxon>Dikarya</taxon>
        <taxon>Ascomycota</taxon>
        <taxon>Pezizomycotina</taxon>
        <taxon>Sordariomycetes</taxon>
        <taxon>Sordariomycetidae</taxon>
        <taxon>Ophiostomatales</taxon>
        <taxon>Ophiostomataceae</taxon>
        <taxon>Sporothrix</taxon>
    </lineage>
</organism>
<feature type="transmembrane region" description="Helical" evidence="6">
    <location>
        <begin position="485"/>
        <end position="506"/>
    </location>
</feature>
<feature type="compositionally biased region" description="Basic residues" evidence="5">
    <location>
        <begin position="60"/>
        <end position="72"/>
    </location>
</feature>
<feature type="transmembrane region" description="Helical" evidence="6">
    <location>
        <begin position="518"/>
        <end position="541"/>
    </location>
</feature>
<comment type="subcellular location">
    <subcellularLocation>
        <location evidence="1">Membrane</location>
        <topology evidence="1">Multi-pass membrane protein</topology>
    </subcellularLocation>
</comment>
<evidence type="ECO:0000313" key="9">
    <source>
        <dbReference type="Proteomes" id="UP001583186"/>
    </source>
</evidence>
<dbReference type="SUPFAM" id="SSF103473">
    <property type="entry name" value="MFS general substrate transporter"/>
    <property type="match status" value="1"/>
</dbReference>
<feature type="transmembrane region" description="Helical" evidence="6">
    <location>
        <begin position="553"/>
        <end position="575"/>
    </location>
</feature>
<feature type="transmembrane region" description="Helical" evidence="6">
    <location>
        <begin position="185"/>
        <end position="205"/>
    </location>
</feature>
<feature type="domain" description="Major facilitator superfamily (MFS) profile" evidence="7">
    <location>
        <begin position="150"/>
        <end position="579"/>
    </location>
</feature>
<evidence type="ECO:0000256" key="6">
    <source>
        <dbReference type="SAM" id="Phobius"/>
    </source>
</evidence>
<evidence type="ECO:0000259" key="7">
    <source>
        <dbReference type="PROSITE" id="PS50850"/>
    </source>
</evidence>
<feature type="transmembrane region" description="Helical" evidence="6">
    <location>
        <begin position="461"/>
        <end position="479"/>
    </location>
</feature>